<dbReference type="PANTHER" id="PTHR10794:SF63">
    <property type="entry name" value="ALPHA_BETA HYDROLASE 1, ISOFORM A"/>
    <property type="match status" value="1"/>
</dbReference>
<evidence type="ECO:0000313" key="7">
    <source>
        <dbReference type="EMBL" id="TVY84369.1"/>
    </source>
</evidence>
<reference evidence="7 8" key="1">
    <citation type="submission" date="2018-05" db="EMBL/GenBank/DDBJ databases">
        <title>Genome sequencing and assembly of the regulated plant pathogen Lachnellula willkommii and related sister species for the development of diagnostic species identification markers.</title>
        <authorList>
            <person name="Giroux E."/>
            <person name="Bilodeau G."/>
        </authorList>
    </citation>
    <scope>NUCLEOTIDE SEQUENCE [LARGE SCALE GENOMIC DNA]</scope>
    <source>
        <strain evidence="7 8">CBS 268.59</strain>
    </source>
</reference>
<dbReference type="InterPro" id="IPR000073">
    <property type="entry name" value="AB_hydrolase_1"/>
</dbReference>
<sequence length="424" mass="47070">MAGLLLAACLLIPVISAIALAFRCREYPRFLHGVSINLVSSGSSDHERCTFAEICQQAIPVCELNPFLLGSGHLHTLWNLVAARNTPPCYFRRVLIEQKDPRYPGSFAIDFFVREHDPTSDITRAKLPPHTTLMSREQQRNLAKADSRPLLIILPGLGGGSEEEYLRETCQSLTSDSDWEVAVINSRGCSRTTLTSQLFYHAGSTWDLAQAVRWLTELFPERPLYALGFSLGGNILTNYIADSAENCILQAAMTISNPWDLEKALDSLQTSFFGRETYLAALGTTLKRKVLANAKQIQANSEIDLDAVRRAKYLPDFDAAVQLPMWGFSSVRDYYRKTSSAHRVAEVAIPFLAVNAMDDPIAAGNAIPDVALGKSAYTVLCTTQHGGHVGWHCLRGNRWIAGAARGFFDEMREWQLKKEIDESS</sequence>
<dbReference type="InterPro" id="IPR050960">
    <property type="entry name" value="AB_hydrolase_4_sf"/>
</dbReference>
<dbReference type="GO" id="GO:0047372">
    <property type="term" value="F:monoacylglycerol lipase activity"/>
    <property type="evidence" value="ECO:0007669"/>
    <property type="project" value="TreeGrafter"/>
</dbReference>
<dbReference type="PIRSF" id="PIRSF005211">
    <property type="entry name" value="Ab_hydro_YheT"/>
    <property type="match status" value="1"/>
</dbReference>
<evidence type="ECO:0000256" key="3">
    <source>
        <dbReference type="ARBA" id="ARBA00022801"/>
    </source>
</evidence>
<evidence type="ECO:0000256" key="4">
    <source>
        <dbReference type="PIRSR" id="PIRSR005211-1"/>
    </source>
</evidence>
<dbReference type="InterPro" id="IPR000952">
    <property type="entry name" value="AB_hydrolase_4_CS"/>
</dbReference>
<dbReference type="OrthoDB" id="5954035at2759"/>
<feature type="active site" description="Charge relay system" evidence="4">
    <location>
        <position position="388"/>
    </location>
</feature>
<keyword evidence="5" id="KW-0732">Signal</keyword>
<dbReference type="EMBL" id="QGMK01000090">
    <property type="protein sequence ID" value="TVY84369.1"/>
    <property type="molecule type" value="Genomic_DNA"/>
</dbReference>
<dbReference type="GO" id="GO:0051792">
    <property type="term" value="P:medium-chain fatty acid biosynthetic process"/>
    <property type="evidence" value="ECO:0007669"/>
    <property type="project" value="TreeGrafter"/>
</dbReference>
<evidence type="ECO:0000313" key="8">
    <source>
        <dbReference type="Proteomes" id="UP000469558"/>
    </source>
</evidence>
<feature type="active site" description="Charge relay system" evidence="4">
    <location>
        <position position="230"/>
    </location>
</feature>
<evidence type="ECO:0000256" key="1">
    <source>
        <dbReference type="ARBA" id="ARBA00010884"/>
    </source>
</evidence>
<evidence type="ECO:0000256" key="5">
    <source>
        <dbReference type="SAM" id="SignalP"/>
    </source>
</evidence>
<feature type="signal peptide" evidence="5">
    <location>
        <begin position="1"/>
        <end position="21"/>
    </location>
</feature>
<feature type="chain" id="PRO_5035730451" evidence="5">
    <location>
        <begin position="22"/>
        <end position="424"/>
    </location>
</feature>
<dbReference type="PROSITE" id="PS01133">
    <property type="entry name" value="UPF0017"/>
    <property type="match status" value="1"/>
</dbReference>
<keyword evidence="8" id="KW-1185">Reference proteome</keyword>
<dbReference type="Pfam" id="PF00561">
    <property type="entry name" value="Abhydrolase_1"/>
    <property type="match status" value="1"/>
</dbReference>
<dbReference type="SUPFAM" id="SSF53474">
    <property type="entry name" value="alpha/beta-Hydrolases"/>
    <property type="match status" value="1"/>
</dbReference>
<dbReference type="GO" id="GO:0051793">
    <property type="term" value="P:medium-chain fatty acid catabolic process"/>
    <property type="evidence" value="ECO:0007669"/>
    <property type="project" value="TreeGrafter"/>
</dbReference>
<comment type="similarity">
    <text evidence="1">Belongs to the AB hydrolase superfamily. AB hydrolase 4 family.</text>
</comment>
<dbReference type="Gene3D" id="3.40.50.1820">
    <property type="entry name" value="alpha/beta hydrolase"/>
    <property type="match status" value="1"/>
</dbReference>
<organism evidence="7 8">
    <name type="scientific">Lachnellula suecica</name>
    <dbReference type="NCBI Taxonomy" id="602035"/>
    <lineage>
        <taxon>Eukaryota</taxon>
        <taxon>Fungi</taxon>
        <taxon>Dikarya</taxon>
        <taxon>Ascomycota</taxon>
        <taxon>Pezizomycotina</taxon>
        <taxon>Leotiomycetes</taxon>
        <taxon>Helotiales</taxon>
        <taxon>Lachnaceae</taxon>
        <taxon>Lachnellula</taxon>
    </lineage>
</organism>
<comment type="caution">
    <text evidence="7">The sequence shown here is derived from an EMBL/GenBank/DDBJ whole genome shotgun (WGS) entry which is preliminary data.</text>
</comment>
<evidence type="ECO:0000256" key="2">
    <source>
        <dbReference type="ARBA" id="ARBA00022487"/>
    </source>
</evidence>
<dbReference type="PANTHER" id="PTHR10794">
    <property type="entry name" value="ABHYDROLASE DOMAIN-CONTAINING PROTEIN"/>
    <property type="match status" value="1"/>
</dbReference>
<feature type="domain" description="AB hydrolase-1" evidence="6">
    <location>
        <begin position="149"/>
        <end position="367"/>
    </location>
</feature>
<evidence type="ECO:0000259" key="6">
    <source>
        <dbReference type="Pfam" id="PF00561"/>
    </source>
</evidence>
<gene>
    <name evidence="7" type="primary">YMR210W_1</name>
    <name evidence="7" type="ORF">LSUE1_G003760</name>
</gene>
<name>A0A8T9CEX0_9HELO</name>
<dbReference type="AlphaFoldDB" id="A0A8T9CEX0"/>
<dbReference type="Proteomes" id="UP000469558">
    <property type="component" value="Unassembled WGS sequence"/>
</dbReference>
<dbReference type="InterPro" id="IPR029058">
    <property type="entry name" value="AB_hydrolase_fold"/>
</dbReference>
<feature type="active site" description="Charge relay system" evidence="4">
    <location>
        <position position="359"/>
    </location>
</feature>
<proteinExistence type="inferred from homology"/>
<protein>
    <submittedName>
        <fullName evidence="7">Putative esterase</fullName>
    </submittedName>
</protein>
<accession>A0A8T9CEX0</accession>
<dbReference type="GO" id="GO:0008126">
    <property type="term" value="F:acetylesterase activity"/>
    <property type="evidence" value="ECO:0007669"/>
    <property type="project" value="TreeGrafter"/>
</dbReference>
<keyword evidence="2" id="KW-0719">Serine esterase</keyword>
<dbReference type="InterPro" id="IPR012020">
    <property type="entry name" value="ABHD4"/>
</dbReference>
<keyword evidence="3" id="KW-0378">Hydrolase</keyword>